<proteinExistence type="predicted"/>
<accession>A0A0U1QVF0</accession>
<dbReference type="HOGENOM" id="CLU_3124381_0_0_6"/>
<evidence type="ECO:0000313" key="1">
    <source>
        <dbReference type="EMBL" id="ABS46472.1"/>
    </source>
</evidence>
<organism evidence="1 2">
    <name type="scientific">Yersinia pseudotuberculosis serotype O:1b (strain IP 31758)</name>
    <dbReference type="NCBI Taxonomy" id="349747"/>
    <lineage>
        <taxon>Bacteria</taxon>
        <taxon>Pseudomonadati</taxon>
        <taxon>Pseudomonadota</taxon>
        <taxon>Gammaproteobacteria</taxon>
        <taxon>Enterobacterales</taxon>
        <taxon>Yersiniaceae</taxon>
        <taxon>Yersinia</taxon>
    </lineage>
</organism>
<gene>
    <name evidence="1" type="ordered locus">YpsIP31758_2605</name>
</gene>
<name>A0A0U1QVF0_YERP3</name>
<sequence length="50" mass="6198">MAIKRAIRCFSYRPLFYWILQTWMLQTWTLQAWFQPDYHANVVGCRFLAR</sequence>
<dbReference type="Proteomes" id="UP000002412">
    <property type="component" value="Chromosome"/>
</dbReference>
<dbReference type="KEGG" id="ypi:YpsIP31758_2605"/>
<dbReference type="EMBL" id="CP000720">
    <property type="protein sequence ID" value="ABS46472.1"/>
    <property type="molecule type" value="Genomic_DNA"/>
</dbReference>
<protein>
    <submittedName>
        <fullName evidence="1">Uncharacterized protein</fullName>
    </submittedName>
</protein>
<dbReference type="AlphaFoldDB" id="A0A0U1QVF0"/>
<evidence type="ECO:0000313" key="2">
    <source>
        <dbReference type="Proteomes" id="UP000002412"/>
    </source>
</evidence>
<reference evidence="1 2" key="1">
    <citation type="journal article" date="2007" name="PLoS Genet.">
        <title>The complete genome sequence of Yersinia pseudotuberculosis IP31758, the causative agent of Far East scarlet-like fever.</title>
        <authorList>
            <person name="Eppinger M."/>
            <person name="Rosovitz M.J."/>
            <person name="Fricke W.F."/>
            <person name="Rasko D.A."/>
            <person name="Kokorina G."/>
            <person name="Fayolle C."/>
            <person name="Lindler L.E."/>
            <person name="Carniel E."/>
            <person name="Ravel J."/>
        </authorList>
    </citation>
    <scope>NUCLEOTIDE SEQUENCE [LARGE SCALE GENOMIC DNA]</scope>
    <source>
        <strain evidence="1 2">IP 31758</strain>
    </source>
</reference>